<dbReference type="RefSeq" id="WP_344798466.1">
    <property type="nucleotide sequence ID" value="NZ_BAABAU010000007.1"/>
</dbReference>
<sequence>MTDRQATAGESAGAQGFGAGIAQKALEPLLRAVRDEIGAAKSEIGDRVTGAKRGVILAVVGGVLALVALGLLAALIVALLALSLTMWASLAVTLLVFAVAAAILLSVGIRSIGRGVPPLPRDTLTKATSHEH</sequence>
<name>A0ABP8E6E4_9MICO</name>
<gene>
    <name evidence="2" type="ORF">GCM10022256_34270</name>
</gene>
<evidence type="ECO:0008006" key="4">
    <source>
        <dbReference type="Google" id="ProtNLM"/>
    </source>
</evidence>
<comment type="caution">
    <text evidence="2">The sequence shown here is derived from an EMBL/GenBank/DDBJ whole genome shotgun (WGS) entry which is preliminary data.</text>
</comment>
<dbReference type="InterPro" id="IPR009937">
    <property type="entry name" value="Phage_holin_3_6"/>
</dbReference>
<accession>A0ABP8E6E4</accession>
<proteinExistence type="predicted"/>
<keyword evidence="1" id="KW-0812">Transmembrane</keyword>
<evidence type="ECO:0000313" key="3">
    <source>
        <dbReference type="Proteomes" id="UP001501594"/>
    </source>
</evidence>
<keyword evidence="3" id="KW-1185">Reference proteome</keyword>
<evidence type="ECO:0000256" key="1">
    <source>
        <dbReference type="SAM" id="Phobius"/>
    </source>
</evidence>
<protein>
    <recommendedName>
        <fullName evidence="4">Phage holin family protein</fullName>
    </recommendedName>
</protein>
<reference evidence="3" key="1">
    <citation type="journal article" date="2019" name="Int. J. Syst. Evol. Microbiol.">
        <title>The Global Catalogue of Microorganisms (GCM) 10K type strain sequencing project: providing services to taxonomists for standard genome sequencing and annotation.</title>
        <authorList>
            <consortium name="The Broad Institute Genomics Platform"/>
            <consortium name="The Broad Institute Genome Sequencing Center for Infectious Disease"/>
            <person name="Wu L."/>
            <person name="Ma J."/>
        </authorList>
    </citation>
    <scope>NUCLEOTIDE SEQUENCE [LARGE SCALE GENOMIC DNA]</scope>
    <source>
        <strain evidence="3">JCM 17442</strain>
    </source>
</reference>
<dbReference type="Proteomes" id="UP001501594">
    <property type="component" value="Unassembled WGS sequence"/>
</dbReference>
<feature type="transmembrane region" description="Helical" evidence="1">
    <location>
        <begin position="55"/>
        <end position="81"/>
    </location>
</feature>
<keyword evidence="1" id="KW-1133">Transmembrane helix</keyword>
<dbReference type="Pfam" id="PF07332">
    <property type="entry name" value="Phage_holin_3_6"/>
    <property type="match status" value="1"/>
</dbReference>
<dbReference type="EMBL" id="BAABAU010000007">
    <property type="protein sequence ID" value="GAA4267815.1"/>
    <property type="molecule type" value="Genomic_DNA"/>
</dbReference>
<organism evidence="2 3">
    <name type="scientific">Frondihabitans peucedani</name>
    <dbReference type="NCBI Taxonomy" id="598626"/>
    <lineage>
        <taxon>Bacteria</taxon>
        <taxon>Bacillati</taxon>
        <taxon>Actinomycetota</taxon>
        <taxon>Actinomycetes</taxon>
        <taxon>Micrococcales</taxon>
        <taxon>Microbacteriaceae</taxon>
        <taxon>Frondihabitans</taxon>
    </lineage>
</organism>
<evidence type="ECO:0000313" key="2">
    <source>
        <dbReference type="EMBL" id="GAA4267815.1"/>
    </source>
</evidence>
<keyword evidence="1" id="KW-0472">Membrane</keyword>
<feature type="transmembrane region" description="Helical" evidence="1">
    <location>
        <begin position="87"/>
        <end position="109"/>
    </location>
</feature>